<organism evidence="2 3">
    <name type="scientific">Methanothermococcus okinawensis</name>
    <dbReference type="NCBI Taxonomy" id="155863"/>
    <lineage>
        <taxon>Archaea</taxon>
        <taxon>Methanobacteriati</taxon>
        <taxon>Methanobacteriota</taxon>
        <taxon>Methanomada group</taxon>
        <taxon>Methanococci</taxon>
        <taxon>Methanococcales</taxon>
        <taxon>Methanococcaceae</taxon>
        <taxon>Methanothermococcus</taxon>
    </lineage>
</organism>
<keyword evidence="2" id="KW-0238">DNA-binding</keyword>
<accession>A0A833EEE7</accession>
<evidence type="ECO:0000313" key="2">
    <source>
        <dbReference type="EMBL" id="HIQ33038.1"/>
    </source>
</evidence>
<dbReference type="Pfam" id="PF04014">
    <property type="entry name" value="MazE_antitoxin"/>
    <property type="match status" value="1"/>
</dbReference>
<feature type="domain" description="SpoVT-AbrB" evidence="1">
    <location>
        <begin position="16"/>
        <end position="52"/>
    </location>
</feature>
<dbReference type="AlphaFoldDB" id="A0A833EEE7"/>
<protein>
    <submittedName>
        <fullName evidence="2">AbrB/MazE/SpoVT family DNA-binding domain-containing protein</fullName>
    </submittedName>
</protein>
<dbReference type="InterPro" id="IPR007159">
    <property type="entry name" value="SpoVT-AbrB_dom"/>
</dbReference>
<comment type="caution">
    <text evidence="2">The sequence shown here is derived from an EMBL/GenBank/DDBJ whole genome shotgun (WGS) entry which is preliminary data.</text>
</comment>
<dbReference type="EMBL" id="DQVW01000117">
    <property type="protein sequence ID" value="HIQ33038.1"/>
    <property type="molecule type" value="Genomic_DNA"/>
</dbReference>
<evidence type="ECO:0000259" key="1">
    <source>
        <dbReference type="Pfam" id="PF04014"/>
    </source>
</evidence>
<name>A0A833EEE7_9EURY</name>
<reference evidence="2" key="1">
    <citation type="journal article" date="2020" name="ISME J.">
        <title>Gammaproteobacteria mediating utilization of methyl-, sulfur- and petroleum organic compounds in deep ocean hydrothermal plumes.</title>
        <authorList>
            <person name="Zhou Z."/>
            <person name="Liu Y."/>
            <person name="Pan J."/>
            <person name="Cron B.R."/>
            <person name="Toner B.M."/>
            <person name="Anantharaman K."/>
            <person name="Breier J.A."/>
            <person name="Dick G.J."/>
            <person name="Li M."/>
        </authorList>
    </citation>
    <scope>NUCLEOTIDE SEQUENCE</scope>
    <source>
        <strain evidence="2">SZUA-1534</strain>
    </source>
</reference>
<dbReference type="Gene3D" id="2.10.260.10">
    <property type="match status" value="1"/>
</dbReference>
<dbReference type="InterPro" id="IPR037914">
    <property type="entry name" value="SpoVT-AbrB_sf"/>
</dbReference>
<proteinExistence type="predicted"/>
<dbReference type="SUPFAM" id="SSF89447">
    <property type="entry name" value="AbrB/MazE/MraZ-like"/>
    <property type="match status" value="1"/>
</dbReference>
<evidence type="ECO:0000313" key="3">
    <source>
        <dbReference type="Proteomes" id="UP000623215"/>
    </source>
</evidence>
<gene>
    <name evidence="2" type="ORF">EYH55_06130</name>
</gene>
<dbReference type="NCBIfam" id="TIGR01439">
    <property type="entry name" value="lp_hng_hel_AbrB"/>
    <property type="match status" value="1"/>
</dbReference>
<sequence>MVERKIAKVWEQGASRSKCIILPKEFCEKLGIKGGSYVEITMEGDKIVIRPI</sequence>
<dbReference type="GO" id="GO:0003677">
    <property type="term" value="F:DNA binding"/>
    <property type="evidence" value="ECO:0007669"/>
    <property type="project" value="UniProtKB-KW"/>
</dbReference>
<dbReference type="Proteomes" id="UP000623215">
    <property type="component" value="Unassembled WGS sequence"/>
</dbReference>